<comment type="caution">
    <text evidence="6">The sequence shown here is derived from an EMBL/GenBank/DDBJ whole genome shotgun (WGS) entry which is preliminary data.</text>
</comment>
<comment type="similarity">
    <text evidence="3">Belongs to the acetyltransferase ATAT1 family.</text>
</comment>
<reference evidence="6 7" key="1">
    <citation type="submission" date="2016-11" db="EMBL/GenBank/DDBJ databases">
        <title>The macronuclear genome of Stentor coeruleus: a giant cell with tiny introns.</title>
        <authorList>
            <person name="Slabodnick M."/>
            <person name="Ruby J.G."/>
            <person name="Reiff S.B."/>
            <person name="Swart E.C."/>
            <person name="Gosai S."/>
            <person name="Prabakaran S."/>
            <person name="Witkowska E."/>
            <person name="Larue G.E."/>
            <person name="Fisher S."/>
            <person name="Freeman R.M."/>
            <person name="Gunawardena J."/>
            <person name="Chu W."/>
            <person name="Stover N.A."/>
            <person name="Gregory B.D."/>
            <person name="Nowacki M."/>
            <person name="Derisi J."/>
            <person name="Roy S.W."/>
            <person name="Marshall W.F."/>
            <person name="Sood P."/>
        </authorList>
    </citation>
    <scope>NUCLEOTIDE SEQUENCE [LARGE SCALE GENOMIC DNA]</scope>
    <source>
        <strain evidence="6">WM001</strain>
    </source>
</reference>
<name>A0A1R2BMB3_9CILI</name>
<dbReference type="Gene3D" id="3.40.630.30">
    <property type="match status" value="1"/>
</dbReference>
<dbReference type="CDD" id="cd04301">
    <property type="entry name" value="NAT_SF"/>
    <property type="match status" value="1"/>
</dbReference>
<keyword evidence="2 3" id="KW-0012">Acyltransferase</keyword>
<comment type="catalytic activity">
    <reaction evidence="3">
        <text>L-lysyl-[alpha-tubulin] + acetyl-CoA = N(6)-acetyl-L-lysyl-[alpha-tubulin] + CoA + H(+)</text>
        <dbReference type="Rhea" id="RHEA:15277"/>
        <dbReference type="Rhea" id="RHEA-COMP:11278"/>
        <dbReference type="Rhea" id="RHEA-COMP:11279"/>
        <dbReference type="ChEBI" id="CHEBI:15378"/>
        <dbReference type="ChEBI" id="CHEBI:29969"/>
        <dbReference type="ChEBI" id="CHEBI:57287"/>
        <dbReference type="ChEBI" id="CHEBI:57288"/>
        <dbReference type="ChEBI" id="CHEBI:61930"/>
        <dbReference type="EC" id="2.3.1.108"/>
    </reaction>
</comment>
<dbReference type="GO" id="GO:0019799">
    <property type="term" value="F:tubulin N-acetyltransferase activity"/>
    <property type="evidence" value="ECO:0007669"/>
    <property type="project" value="UniProtKB-UniRule"/>
</dbReference>
<protein>
    <recommendedName>
        <fullName evidence="3">Alpha-tubulin N-acetyltransferase</fullName>
        <shortName evidence="3">Alpha-TAT</shortName>
        <shortName evidence="3">TAT</shortName>
        <ecNumber evidence="3">2.3.1.108</ecNumber>
    </recommendedName>
    <alternativeName>
        <fullName evidence="3">Acetyltransferase mec-17 homolog</fullName>
    </alternativeName>
</protein>
<gene>
    <name evidence="6" type="ORF">SteCoe_22416</name>
</gene>
<dbReference type="HAMAP" id="MF_03130">
    <property type="entry name" value="mec17"/>
    <property type="match status" value="1"/>
</dbReference>
<evidence type="ECO:0000256" key="1">
    <source>
        <dbReference type="ARBA" id="ARBA00022679"/>
    </source>
</evidence>
<feature type="binding site" evidence="3">
    <location>
        <begin position="143"/>
        <end position="152"/>
    </location>
    <ligand>
        <name>acetyl-CoA</name>
        <dbReference type="ChEBI" id="CHEBI:57288"/>
    </ligand>
</feature>
<dbReference type="OrthoDB" id="447510at2759"/>
<dbReference type="GO" id="GO:0005874">
    <property type="term" value="C:microtubule"/>
    <property type="evidence" value="ECO:0007669"/>
    <property type="project" value="InterPro"/>
</dbReference>
<sequence>MEFRFDVQKVFHCNSQGIYLLLPQSNLRTKEICEVIDVMGRESSRSQGLKSIITTAVRFFSSSDNKIYLKIEGQKVVGILKTGIRKLFYTNEIGKIVEMSPLCLLDFYVHESFQRSGYGKELYEYMLIEENVTPNKIAIDRPSSKLIGFMRKHYNLNEYIPQNNNYVIFRQFFTHWSTPIPKSHTEESKSIIHPPPNHQDQPVYLNDNIRDSHNKSSDLTLLYKQERQISRGETQYERLSPYNQERSKLRADTYNDRVSPNTKNRIIETAEPRYERKVGLANAERVIEKYGLREDHGKQNYESRPPWAIQAKFSQPTTTSSQYGSYAYRK</sequence>
<dbReference type="GO" id="GO:0070507">
    <property type="term" value="P:regulation of microtubule cytoskeleton organization"/>
    <property type="evidence" value="ECO:0007669"/>
    <property type="project" value="UniProtKB-UniRule"/>
</dbReference>
<dbReference type="EMBL" id="MPUH01000550">
    <property type="protein sequence ID" value="OMJ77896.1"/>
    <property type="molecule type" value="Genomic_DNA"/>
</dbReference>
<evidence type="ECO:0000256" key="2">
    <source>
        <dbReference type="ARBA" id="ARBA00023315"/>
    </source>
</evidence>
<feature type="site" description="Crucial for catalytic activity" evidence="3">
    <location>
        <position position="47"/>
    </location>
</feature>
<evidence type="ECO:0000313" key="6">
    <source>
        <dbReference type="EMBL" id="OMJ77896.1"/>
    </source>
</evidence>
<comment type="function">
    <text evidence="3">Specifically acetylates 'Lys-40' in alpha-tubulin on the lumenal side of microtubules. Promotes microtubule destabilization and accelerates microtubule dynamics; this activity may be independent of acetylation activity. Acetylates alpha-tubulin with a slow enzymatic rate, due to a catalytic site that is not optimized for acetyl transfer. Enters the microtubule through each end and diffuses quickly throughout the lumen of microtubules. Acetylates only long/old microtubules because of its slow acetylation rate since it does not have time to act on dynamically unstable microtubules before the enzyme is released.</text>
</comment>
<dbReference type="Pfam" id="PF05301">
    <property type="entry name" value="Acetyltransf_16"/>
    <property type="match status" value="1"/>
</dbReference>
<accession>A0A1R2BMB3</accession>
<dbReference type="PROSITE" id="PS51730">
    <property type="entry name" value="GNAT_ATAT"/>
    <property type="match status" value="1"/>
</dbReference>
<dbReference type="PANTHER" id="PTHR12327:SF0">
    <property type="entry name" value="ALPHA-TUBULIN N-ACETYLTRANSFERASE 1"/>
    <property type="match status" value="1"/>
</dbReference>
<feature type="compositionally biased region" description="Polar residues" evidence="4">
    <location>
        <begin position="312"/>
        <end position="324"/>
    </location>
</feature>
<evidence type="ECO:0000259" key="5">
    <source>
        <dbReference type="PROSITE" id="PS51730"/>
    </source>
</evidence>
<keyword evidence="1 3" id="KW-0808">Transferase</keyword>
<keyword evidence="7" id="KW-1185">Reference proteome</keyword>
<feature type="region of interest" description="Disordered" evidence="4">
    <location>
        <begin position="311"/>
        <end position="330"/>
    </location>
</feature>
<feature type="binding site" evidence="3">
    <location>
        <begin position="107"/>
        <end position="120"/>
    </location>
    <ligand>
        <name>acetyl-CoA</name>
        <dbReference type="ChEBI" id="CHEBI:57288"/>
    </ligand>
</feature>
<dbReference type="InterPro" id="IPR007965">
    <property type="entry name" value="GNAT_ATAT"/>
</dbReference>
<dbReference type="AlphaFoldDB" id="A0A1R2BMB3"/>
<dbReference type="PANTHER" id="PTHR12327">
    <property type="entry name" value="ALPHA-TUBULIN N-ACETYLTRANSFERASE 1"/>
    <property type="match status" value="1"/>
</dbReference>
<organism evidence="6 7">
    <name type="scientific">Stentor coeruleus</name>
    <dbReference type="NCBI Taxonomy" id="5963"/>
    <lineage>
        <taxon>Eukaryota</taxon>
        <taxon>Sar</taxon>
        <taxon>Alveolata</taxon>
        <taxon>Ciliophora</taxon>
        <taxon>Postciliodesmatophora</taxon>
        <taxon>Heterotrichea</taxon>
        <taxon>Heterotrichida</taxon>
        <taxon>Stentoridae</taxon>
        <taxon>Stentor</taxon>
    </lineage>
</organism>
<evidence type="ECO:0000256" key="4">
    <source>
        <dbReference type="SAM" id="MobiDB-lite"/>
    </source>
</evidence>
<evidence type="ECO:0000313" key="7">
    <source>
        <dbReference type="Proteomes" id="UP000187209"/>
    </source>
</evidence>
<dbReference type="InterPro" id="IPR038746">
    <property type="entry name" value="Atat"/>
</dbReference>
<feature type="domain" description="N-acetyltransferase" evidence="5">
    <location>
        <begin position="1"/>
        <end position="173"/>
    </location>
</feature>
<dbReference type="EC" id="2.3.1.108" evidence="3"/>
<dbReference type="Proteomes" id="UP000187209">
    <property type="component" value="Unassembled WGS sequence"/>
</dbReference>
<evidence type="ECO:0000256" key="3">
    <source>
        <dbReference type="HAMAP-Rule" id="MF_03130"/>
    </source>
</evidence>
<proteinExistence type="inferred from homology"/>